<dbReference type="Proteomes" id="UP000011064">
    <property type="component" value="Unassembled WGS sequence"/>
</dbReference>
<reference evidence="3" key="1">
    <citation type="submission" date="2010-09" db="EMBL/GenBank/DDBJ databases">
        <title>The genome sequence of Geomyces destructans 20631-21.</title>
        <authorList>
            <consortium name="The Broad Institute Genome Sequencing Platform"/>
            <person name="Cuomo C.A."/>
            <person name="Blehert D.S."/>
            <person name="Lorch J.M."/>
            <person name="Young S.K."/>
            <person name="Zeng Q."/>
            <person name="Gargeya S."/>
            <person name="Fitzgerald M."/>
            <person name="Haas B."/>
            <person name="Abouelleil A."/>
            <person name="Alvarado L."/>
            <person name="Arachchi H.M."/>
            <person name="Berlin A."/>
            <person name="Brown A."/>
            <person name="Chapman S.B."/>
            <person name="Chen Z."/>
            <person name="Dunbar C."/>
            <person name="Freedman E."/>
            <person name="Gearin G."/>
            <person name="Gellesch M."/>
            <person name="Goldberg J."/>
            <person name="Griggs A."/>
            <person name="Gujja S."/>
            <person name="Heiman D."/>
            <person name="Howarth C."/>
            <person name="Larson L."/>
            <person name="Lui A."/>
            <person name="MacDonald P.J.P."/>
            <person name="Montmayeur A."/>
            <person name="Murphy C."/>
            <person name="Neiman D."/>
            <person name="Pearson M."/>
            <person name="Priest M."/>
            <person name="Roberts A."/>
            <person name="Saif S."/>
            <person name="Shea T."/>
            <person name="Shenoy N."/>
            <person name="Sisk P."/>
            <person name="Stolte C."/>
            <person name="Sykes S."/>
            <person name="Wortman J."/>
            <person name="Nusbaum C."/>
            <person name="Birren B."/>
        </authorList>
    </citation>
    <scope>NUCLEOTIDE SEQUENCE [LARGE SCALE GENOMIC DNA]</scope>
    <source>
        <strain evidence="3">ATCC MYA-4855 / 20631-21</strain>
    </source>
</reference>
<accession>L8G9M6</accession>
<evidence type="ECO:0000313" key="2">
    <source>
        <dbReference type="EMBL" id="ELR08736.1"/>
    </source>
</evidence>
<gene>
    <name evidence="2" type="ORF">GMDG_08656</name>
</gene>
<dbReference type="HOGENOM" id="CLU_049644_2_0_1"/>
<keyword evidence="3" id="KW-1185">Reference proteome</keyword>
<evidence type="ECO:0000313" key="3">
    <source>
        <dbReference type="Proteomes" id="UP000011064"/>
    </source>
</evidence>
<dbReference type="EMBL" id="GL573708">
    <property type="protein sequence ID" value="ELR08736.1"/>
    <property type="molecule type" value="Genomic_DNA"/>
</dbReference>
<dbReference type="AlphaFoldDB" id="L8G9M6"/>
<dbReference type="InParanoid" id="L8G9M6"/>
<proteinExistence type="predicted"/>
<dbReference type="VEuPathDB" id="FungiDB:GMDG_08656"/>
<evidence type="ECO:0000256" key="1">
    <source>
        <dbReference type="SAM" id="MobiDB-lite"/>
    </source>
</evidence>
<sequence>MTTRQTTAAATTAVPSEDIPSRMAYLEAQIQEVKDLLVILSASQTRIPSTPPVDAPIPTVEVTEQRTPRTRNTPETVQLPPLRNTRSPSIPGSSQMHTEDPPNRYKKSTISEKILPLSDGVEHTCLQWSASIRDRLVVNEDHYLTDVSRRALIWGTTTGLPRAPIPVRYAWVPQC</sequence>
<name>L8G9M6_PSED2</name>
<protein>
    <submittedName>
        <fullName evidence="2">Uncharacterized protein</fullName>
    </submittedName>
</protein>
<feature type="compositionally biased region" description="Polar residues" evidence="1">
    <location>
        <begin position="84"/>
        <end position="96"/>
    </location>
</feature>
<feature type="region of interest" description="Disordered" evidence="1">
    <location>
        <begin position="64"/>
        <end position="105"/>
    </location>
</feature>
<organism evidence="2 3">
    <name type="scientific">Pseudogymnoascus destructans (strain ATCC MYA-4855 / 20631-21)</name>
    <name type="common">Bat white-nose syndrome fungus</name>
    <name type="synonym">Geomyces destructans</name>
    <dbReference type="NCBI Taxonomy" id="658429"/>
    <lineage>
        <taxon>Eukaryota</taxon>
        <taxon>Fungi</taxon>
        <taxon>Dikarya</taxon>
        <taxon>Ascomycota</taxon>
        <taxon>Pezizomycotina</taxon>
        <taxon>Leotiomycetes</taxon>
        <taxon>Thelebolales</taxon>
        <taxon>Thelebolaceae</taxon>
        <taxon>Pseudogymnoascus</taxon>
    </lineage>
</organism>